<dbReference type="InterPro" id="IPR014031">
    <property type="entry name" value="Ketoacyl_synth_C"/>
</dbReference>
<accession>A0AAV2HCZ7</accession>
<evidence type="ECO:0000256" key="8">
    <source>
        <dbReference type="ARBA" id="ARBA00023315"/>
    </source>
</evidence>
<dbReference type="SUPFAM" id="SSF53901">
    <property type="entry name" value="Thiolase-like"/>
    <property type="match status" value="2"/>
</dbReference>
<evidence type="ECO:0000256" key="18">
    <source>
        <dbReference type="PIRSR" id="PIRSR000447-1"/>
    </source>
</evidence>
<dbReference type="InterPro" id="IPR014030">
    <property type="entry name" value="Ketoacyl_synth_N"/>
</dbReference>
<keyword evidence="3 17" id="KW-0444">Lipid biosynthesis</keyword>
<dbReference type="NCBIfam" id="NF005589">
    <property type="entry name" value="PRK07314.1"/>
    <property type="match status" value="1"/>
</dbReference>
<dbReference type="InterPro" id="IPR016039">
    <property type="entry name" value="Thiolase-like"/>
</dbReference>
<dbReference type="EMBL" id="CAXITT010000058">
    <property type="protein sequence ID" value="CAL1529918.1"/>
    <property type="molecule type" value="Genomic_DNA"/>
</dbReference>
<evidence type="ECO:0000256" key="7">
    <source>
        <dbReference type="ARBA" id="ARBA00023160"/>
    </source>
</evidence>
<protein>
    <recommendedName>
        <fullName evidence="17">3-oxoacyl-[acyl-carrier-protein] synthase</fullName>
    </recommendedName>
</protein>
<proteinExistence type="inferred from homology"/>
<dbReference type="InterPro" id="IPR017568">
    <property type="entry name" value="3-oxoacyl-ACP_synth-2"/>
</dbReference>
<evidence type="ECO:0000256" key="1">
    <source>
        <dbReference type="ARBA" id="ARBA00005194"/>
    </source>
</evidence>
<comment type="catalytic activity">
    <reaction evidence="12">
        <text>a fatty acyl-[ACP] + malonyl-[ACP] + H(+) = a 3-oxoacyl-[ACP] + holo-[ACP] + CO2</text>
        <dbReference type="Rhea" id="RHEA:22836"/>
        <dbReference type="Rhea" id="RHEA-COMP:9623"/>
        <dbReference type="Rhea" id="RHEA-COMP:9685"/>
        <dbReference type="Rhea" id="RHEA-COMP:9916"/>
        <dbReference type="Rhea" id="RHEA-COMP:14125"/>
        <dbReference type="ChEBI" id="CHEBI:15378"/>
        <dbReference type="ChEBI" id="CHEBI:16526"/>
        <dbReference type="ChEBI" id="CHEBI:64479"/>
        <dbReference type="ChEBI" id="CHEBI:78449"/>
        <dbReference type="ChEBI" id="CHEBI:78776"/>
        <dbReference type="ChEBI" id="CHEBI:138651"/>
        <dbReference type="EC" id="2.3.1.41"/>
    </reaction>
    <physiologicalReaction direction="left-to-right" evidence="12">
        <dbReference type="Rhea" id="RHEA:22837"/>
    </physiologicalReaction>
</comment>
<dbReference type="Proteomes" id="UP001497497">
    <property type="component" value="Unassembled WGS sequence"/>
</dbReference>
<evidence type="ECO:0000256" key="11">
    <source>
        <dbReference type="ARBA" id="ARBA00047578"/>
    </source>
</evidence>
<evidence type="ECO:0000256" key="3">
    <source>
        <dbReference type="ARBA" id="ARBA00022516"/>
    </source>
</evidence>
<comment type="similarity">
    <text evidence="2 17 19">Belongs to the thiolase-like superfamily. Beta-ketoacyl-ACP synthases family.</text>
</comment>
<dbReference type="PIRSF" id="PIRSF000447">
    <property type="entry name" value="KAS_II"/>
    <property type="match status" value="1"/>
</dbReference>
<feature type="domain" description="Ketosynthase family 3 (KS3)" evidence="20">
    <location>
        <begin position="8"/>
        <end position="427"/>
    </location>
</feature>
<dbReference type="GO" id="GO:0006633">
    <property type="term" value="P:fatty acid biosynthetic process"/>
    <property type="evidence" value="ECO:0007669"/>
    <property type="project" value="UniProtKB-KW"/>
</dbReference>
<reference evidence="21 22" key="1">
    <citation type="submission" date="2024-04" db="EMBL/GenBank/DDBJ databases">
        <authorList>
            <consortium name="Genoscope - CEA"/>
            <person name="William W."/>
        </authorList>
    </citation>
    <scope>NUCLEOTIDE SEQUENCE [LARGE SCALE GENOMIC DNA]</scope>
</reference>
<dbReference type="NCBIfam" id="TIGR03150">
    <property type="entry name" value="fabF"/>
    <property type="match status" value="1"/>
</dbReference>
<dbReference type="InterPro" id="IPR000794">
    <property type="entry name" value="Beta-ketoacyl_synthase"/>
</dbReference>
<evidence type="ECO:0000256" key="2">
    <source>
        <dbReference type="ARBA" id="ARBA00008467"/>
    </source>
</evidence>
<evidence type="ECO:0000313" key="22">
    <source>
        <dbReference type="Proteomes" id="UP001497497"/>
    </source>
</evidence>
<comment type="catalytic activity">
    <reaction evidence="10">
        <text>tetradecanoyl-[ACP] + malonyl-[ACP] + H(+) = 3-oxohexadecanoyl-[ACP] + holo-[ACP] + CO2</text>
        <dbReference type="Rhea" id="RHEA:41900"/>
        <dbReference type="Rhea" id="RHEA-COMP:9623"/>
        <dbReference type="Rhea" id="RHEA-COMP:9648"/>
        <dbReference type="Rhea" id="RHEA-COMP:9649"/>
        <dbReference type="Rhea" id="RHEA-COMP:9685"/>
        <dbReference type="ChEBI" id="CHEBI:15378"/>
        <dbReference type="ChEBI" id="CHEBI:16526"/>
        <dbReference type="ChEBI" id="CHEBI:64479"/>
        <dbReference type="ChEBI" id="CHEBI:78449"/>
        <dbReference type="ChEBI" id="CHEBI:78477"/>
        <dbReference type="ChEBI" id="CHEBI:78478"/>
    </reaction>
    <physiologicalReaction direction="left-to-right" evidence="10">
        <dbReference type="Rhea" id="RHEA:41901"/>
    </physiologicalReaction>
</comment>
<keyword evidence="5" id="KW-0276">Fatty acid metabolism</keyword>
<feature type="active site" description="For beta-ketoacyl synthase activity" evidence="18">
    <location>
        <position position="175"/>
    </location>
</feature>
<evidence type="ECO:0000259" key="20">
    <source>
        <dbReference type="PROSITE" id="PS52004"/>
    </source>
</evidence>
<sequence length="431" mass="45891">MVVPITQGRRVIVSGMGVISCLGVGAQYVWEQLLAGRCGITNIRDQSFEQIPSKVAGLVPHGIKPGEFNSDLVPKIDSRAVTQMTQYCLAAAEEALVMAKWKPKLEEEKERTGVCIGTGMIPLEEVVINGEQLRQGNYRKISPWFIPRILVNMAAGHVSLVYGFQGPNHAVSTACTTGLHAIGDASRFIRNGDADVMVAGGCEASVTPLGMAGFARMRALSTNFNSSPQQSSRPFDKARDGFVMAEGAAVLILEELEHARRRGAPIFGEILGYGLSGDASHVTAPSEDGRGARRCMEAALRDAKISVKKIGYVNAHATSTPLGDAAESRALLDVFKDHARNILVSSTKGATGHLLGAAGSIEALFTVMSVNTGFVPPTVNLETPTTGCDLNYVRDSKAVWDGKNNPRIALTNSFGFGGTNATICISQYQPS</sequence>
<name>A0AAV2HCZ7_LYMST</name>
<dbReference type="GO" id="GO:0004315">
    <property type="term" value="F:3-oxoacyl-[acyl-carrier-protein] synthase activity"/>
    <property type="evidence" value="ECO:0007669"/>
    <property type="project" value="UniProtKB-EC"/>
</dbReference>
<evidence type="ECO:0000313" key="21">
    <source>
        <dbReference type="EMBL" id="CAL1529918.1"/>
    </source>
</evidence>
<dbReference type="SMART" id="SM00825">
    <property type="entry name" value="PKS_KS"/>
    <property type="match status" value="1"/>
</dbReference>
<organism evidence="21 22">
    <name type="scientific">Lymnaea stagnalis</name>
    <name type="common">Great pond snail</name>
    <name type="synonym">Helix stagnalis</name>
    <dbReference type="NCBI Taxonomy" id="6523"/>
    <lineage>
        <taxon>Eukaryota</taxon>
        <taxon>Metazoa</taxon>
        <taxon>Spiralia</taxon>
        <taxon>Lophotrochozoa</taxon>
        <taxon>Mollusca</taxon>
        <taxon>Gastropoda</taxon>
        <taxon>Heterobranchia</taxon>
        <taxon>Euthyneura</taxon>
        <taxon>Panpulmonata</taxon>
        <taxon>Hygrophila</taxon>
        <taxon>Lymnaeoidea</taxon>
        <taxon>Lymnaeidae</taxon>
        <taxon>Lymnaea</taxon>
    </lineage>
</organism>
<comment type="function">
    <text evidence="16">May play a role in the biosynthesis of lipoic acid as well as longer chain fatty acids required for optimal mitochondrial function.</text>
</comment>
<comment type="catalytic activity">
    <reaction evidence="14">
        <text>butanoyl-[ACP] + malonyl-[ACP] + H(+) = 3-oxohexanoyl-[ACP] + holo-[ACP] + CO2</text>
        <dbReference type="Rhea" id="RHEA:41820"/>
        <dbReference type="Rhea" id="RHEA-COMP:9623"/>
        <dbReference type="Rhea" id="RHEA-COMP:9628"/>
        <dbReference type="Rhea" id="RHEA-COMP:9629"/>
        <dbReference type="Rhea" id="RHEA-COMP:9685"/>
        <dbReference type="ChEBI" id="CHEBI:15378"/>
        <dbReference type="ChEBI" id="CHEBI:16526"/>
        <dbReference type="ChEBI" id="CHEBI:64479"/>
        <dbReference type="ChEBI" id="CHEBI:78449"/>
        <dbReference type="ChEBI" id="CHEBI:78454"/>
        <dbReference type="ChEBI" id="CHEBI:78456"/>
    </reaction>
    <physiologicalReaction direction="left-to-right" evidence="14">
        <dbReference type="Rhea" id="RHEA:41821"/>
    </physiologicalReaction>
</comment>
<dbReference type="PANTHER" id="PTHR11712:SF336">
    <property type="entry name" value="3-OXOACYL-[ACYL-CARRIER-PROTEIN] SYNTHASE, MITOCHONDRIAL"/>
    <property type="match status" value="1"/>
</dbReference>
<evidence type="ECO:0000256" key="16">
    <source>
        <dbReference type="ARBA" id="ARBA00054575"/>
    </source>
</evidence>
<comment type="catalytic activity">
    <reaction evidence="15">
        <text>octanoyl-[ACP] + malonyl-[ACP] + H(+) = 3-oxodecanoyl-[ACP] + holo-[ACP] + CO2</text>
        <dbReference type="Rhea" id="RHEA:41852"/>
        <dbReference type="Rhea" id="RHEA-COMP:9623"/>
        <dbReference type="Rhea" id="RHEA-COMP:9636"/>
        <dbReference type="Rhea" id="RHEA-COMP:9637"/>
        <dbReference type="Rhea" id="RHEA-COMP:9685"/>
        <dbReference type="ChEBI" id="CHEBI:15378"/>
        <dbReference type="ChEBI" id="CHEBI:16526"/>
        <dbReference type="ChEBI" id="CHEBI:64479"/>
        <dbReference type="ChEBI" id="CHEBI:78449"/>
        <dbReference type="ChEBI" id="CHEBI:78463"/>
        <dbReference type="ChEBI" id="CHEBI:78464"/>
    </reaction>
    <physiologicalReaction direction="left-to-right" evidence="15">
        <dbReference type="Rhea" id="RHEA:41853"/>
    </physiologicalReaction>
</comment>
<dbReference type="PANTHER" id="PTHR11712">
    <property type="entry name" value="POLYKETIDE SYNTHASE-RELATED"/>
    <property type="match status" value="1"/>
</dbReference>
<evidence type="ECO:0000256" key="19">
    <source>
        <dbReference type="RuleBase" id="RU003694"/>
    </source>
</evidence>
<comment type="catalytic activity">
    <reaction evidence="13">
        <text>decanoyl-[ACP] + malonyl-[ACP] + H(+) = 3-oxododecanoyl-[ACP] + holo-[ACP] + CO2</text>
        <dbReference type="Rhea" id="RHEA:41868"/>
        <dbReference type="Rhea" id="RHEA-COMP:9623"/>
        <dbReference type="Rhea" id="RHEA-COMP:9640"/>
        <dbReference type="Rhea" id="RHEA-COMP:9641"/>
        <dbReference type="Rhea" id="RHEA-COMP:9685"/>
        <dbReference type="ChEBI" id="CHEBI:15378"/>
        <dbReference type="ChEBI" id="CHEBI:16526"/>
        <dbReference type="ChEBI" id="CHEBI:64479"/>
        <dbReference type="ChEBI" id="CHEBI:78449"/>
        <dbReference type="ChEBI" id="CHEBI:78468"/>
        <dbReference type="ChEBI" id="CHEBI:78469"/>
    </reaction>
    <physiologicalReaction direction="left-to-right" evidence="13">
        <dbReference type="Rhea" id="RHEA:41869"/>
    </physiologicalReaction>
</comment>
<evidence type="ECO:0000256" key="13">
    <source>
        <dbReference type="ARBA" id="ARBA00049109"/>
    </source>
</evidence>
<evidence type="ECO:0000256" key="6">
    <source>
        <dbReference type="ARBA" id="ARBA00023098"/>
    </source>
</evidence>
<dbReference type="GO" id="GO:0005739">
    <property type="term" value="C:mitochondrion"/>
    <property type="evidence" value="ECO:0007669"/>
    <property type="project" value="TreeGrafter"/>
</dbReference>
<comment type="catalytic activity">
    <reaction evidence="9">
        <text>hexanoyl-[ACP] + malonyl-[ACP] + H(+) = 3-oxooctanoyl-[ACP] + holo-[ACP] + CO2</text>
        <dbReference type="Rhea" id="RHEA:41836"/>
        <dbReference type="Rhea" id="RHEA-COMP:9623"/>
        <dbReference type="Rhea" id="RHEA-COMP:9632"/>
        <dbReference type="Rhea" id="RHEA-COMP:9633"/>
        <dbReference type="Rhea" id="RHEA-COMP:9685"/>
        <dbReference type="ChEBI" id="CHEBI:15378"/>
        <dbReference type="ChEBI" id="CHEBI:16526"/>
        <dbReference type="ChEBI" id="CHEBI:64479"/>
        <dbReference type="ChEBI" id="CHEBI:78449"/>
        <dbReference type="ChEBI" id="CHEBI:78459"/>
        <dbReference type="ChEBI" id="CHEBI:78460"/>
    </reaction>
    <physiologicalReaction direction="left-to-right" evidence="9">
        <dbReference type="Rhea" id="RHEA:41837"/>
    </physiologicalReaction>
</comment>
<keyword evidence="4 17" id="KW-0808">Transferase</keyword>
<gene>
    <name evidence="21" type="ORF">GSLYS_00004051001</name>
</gene>
<dbReference type="InterPro" id="IPR020841">
    <property type="entry name" value="PKS_Beta-ketoAc_synthase_dom"/>
</dbReference>
<keyword evidence="7 17" id="KW-0275">Fatty acid biosynthesis</keyword>
<dbReference type="FunFam" id="3.40.47.10:FF:000024">
    <property type="entry name" value="3-oxoacyl-[acyl-carrier-protein] synthase, mitochondrial"/>
    <property type="match status" value="1"/>
</dbReference>
<dbReference type="InterPro" id="IPR018201">
    <property type="entry name" value="Ketoacyl_synth_AS"/>
</dbReference>
<dbReference type="AlphaFoldDB" id="A0AAV2HCZ7"/>
<dbReference type="Pfam" id="PF00109">
    <property type="entry name" value="ketoacyl-synt"/>
    <property type="match status" value="1"/>
</dbReference>
<evidence type="ECO:0000256" key="5">
    <source>
        <dbReference type="ARBA" id="ARBA00022832"/>
    </source>
</evidence>
<dbReference type="Pfam" id="PF02801">
    <property type="entry name" value="Ketoacyl-synt_C"/>
    <property type="match status" value="1"/>
</dbReference>
<keyword evidence="8" id="KW-0012">Acyltransferase</keyword>
<comment type="caution">
    <text evidence="21">The sequence shown here is derived from an EMBL/GenBank/DDBJ whole genome shotgun (WGS) entry which is preliminary data.</text>
</comment>
<dbReference type="CDD" id="cd00834">
    <property type="entry name" value="KAS_I_II"/>
    <property type="match status" value="1"/>
</dbReference>
<keyword evidence="6" id="KW-0443">Lipid metabolism</keyword>
<comment type="pathway">
    <text evidence="1">Lipid metabolism; fatty acid biosynthesis.</text>
</comment>
<comment type="catalytic activity">
    <reaction evidence="11">
        <text>dodecanoyl-[ACP] + malonyl-[ACP] + H(+) = 3-oxotetradecanoyl-[ACP] + holo-[ACP] + CO2</text>
        <dbReference type="Rhea" id="RHEA:41884"/>
        <dbReference type="Rhea" id="RHEA-COMP:9623"/>
        <dbReference type="Rhea" id="RHEA-COMP:9644"/>
        <dbReference type="Rhea" id="RHEA-COMP:9645"/>
        <dbReference type="Rhea" id="RHEA-COMP:9685"/>
        <dbReference type="ChEBI" id="CHEBI:15378"/>
        <dbReference type="ChEBI" id="CHEBI:16526"/>
        <dbReference type="ChEBI" id="CHEBI:64479"/>
        <dbReference type="ChEBI" id="CHEBI:65264"/>
        <dbReference type="ChEBI" id="CHEBI:78449"/>
        <dbReference type="ChEBI" id="CHEBI:78473"/>
    </reaction>
    <physiologicalReaction direction="left-to-right" evidence="11">
        <dbReference type="Rhea" id="RHEA:41885"/>
    </physiologicalReaction>
</comment>
<evidence type="ECO:0000256" key="10">
    <source>
        <dbReference type="ARBA" id="ARBA00047451"/>
    </source>
</evidence>
<evidence type="ECO:0000256" key="12">
    <source>
        <dbReference type="ARBA" id="ARBA00048506"/>
    </source>
</evidence>
<dbReference type="PROSITE" id="PS00606">
    <property type="entry name" value="KS3_1"/>
    <property type="match status" value="1"/>
</dbReference>
<keyword evidence="22" id="KW-1185">Reference proteome</keyword>
<evidence type="ECO:0000256" key="9">
    <source>
        <dbReference type="ARBA" id="ARBA00047394"/>
    </source>
</evidence>
<evidence type="ECO:0000256" key="4">
    <source>
        <dbReference type="ARBA" id="ARBA00022679"/>
    </source>
</evidence>
<evidence type="ECO:0000256" key="17">
    <source>
        <dbReference type="PIRNR" id="PIRNR000447"/>
    </source>
</evidence>
<dbReference type="Gene3D" id="3.40.47.10">
    <property type="match status" value="1"/>
</dbReference>
<dbReference type="FunFam" id="3.40.47.10:FF:000015">
    <property type="entry name" value="3-oxoacyl-[acyl-carrier-protein] synthase, mitochondrial"/>
    <property type="match status" value="1"/>
</dbReference>
<dbReference type="PROSITE" id="PS52004">
    <property type="entry name" value="KS3_2"/>
    <property type="match status" value="1"/>
</dbReference>
<evidence type="ECO:0000256" key="15">
    <source>
        <dbReference type="ARBA" id="ARBA00049533"/>
    </source>
</evidence>
<evidence type="ECO:0000256" key="14">
    <source>
        <dbReference type="ARBA" id="ARBA00049449"/>
    </source>
</evidence>